<evidence type="ECO:0000313" key="2">
    <source>
        <dbReference type="EMBL" id="MFB9713915.1"/>
    </source>
</evidence>
<name>A0ABV5UNR7_9MICC</name>
<dbReference type="RefSeq" id="WP_345042010.1">
    <property type="nucleotide sequence ID" value="NZ_BAABED010000001.1"/>
</dbReference>
<evidence type="ECO:0000313" key="3">
    <source>
        <dbReference type="Proteomes" id="UP001589536"/>
    </source>
</evidence>
<feature type="region of interest" description="Disordered" evidence="1">
    <location>
        <begin position="1"/>
        <end position="24"/>
    </location>
</feature>
<gene>
    <name evidence="2" type="ORF">ACFFPI_07075</name>
</gene>
<dbReference type="EMBL" id="JBHMBH010000019">
    <property type="protein sequence ID" value="MFB9713915.1"/>
    <property type="molecule type" value="Genomic_DNA"/>
</dbReference>
<proteinExistence type="predicted"/>
<reference evidence="2 3" key="1">
    <citation type="submission" date="2024-09" db="EMBL/GenBank/DDBJ databases">
        <authorList>
            <person name="Sun Q."/>
            <person name="Mori K."/>
        </authorList>
    </citation>
    <scope>NUCLEOTIDE SEQUENCE [LARGE SCALE GENOMIC DNA]</scope>
    <source>
        <strain evidence="2 3">JCM 13519</strain>
    </source>
</reference>
<organism evidence="2 3">
    <name type="scientific">Arthrobacter methylotrophus</name>
    <dbReference type="NCBI Taxonomy" id="121291"/>
    <lineage>
        <taxon>Bacteria</taxon>
        <taxon>Bacillati</taxon>
        <taxon>Actinomycetota</taxon>
        <taxon>Actinomycetes</taxon>
        <taxon>Micrococcales</taxon>
        <taxon>Micrococcaceae</taxon>
        <taxon>Arthrobacter</taxon>
    </lineage>
</organism>
<keyword evidence="3" id="KW-1185">Reference proteome</keyword>
<sequence length="167" mass="17717">MTISAVRQPQGIPAGGQFAPTSHTEPRFTLEPHSTADLAARAAAATPALMRQRAVLEEQLILVGNRQRALSCAAAAHHVLQQHSDAATLVFTVKDDRLTMLASVLDSSGRFLPAHRTGDWADTVMAEVRQERAVDLTGLEGVEAAGAFLRVDVAAVVTAAQPYTTPV</sequence>
<evidence type="ECO:0008006" key="4">
    <source>
        <dbReference type="Google" id="ProtNLM"/>
    </source>
</evidence>
<evidence type="ECO:0000256" key="1">
    <source>
        <dbReference type="SAM" id="MobiDB-lite"/>
    </source>
</evidence>
<dbReference type="Proteomes" id="UP001589536">
    <property type="component" value="Unassembled WGS sequence"/>
</dbReference>
<comment type="caution">
    <text evidence="2">The sequence shown here is derived from an EMBL/GenBank/DDBJ whole genome shotgun (WGS) entry which is preliminary data.</text>
</comment>
<accession>A0ABV5UNR7</accession>
<protein>
    <recommendedName>
        <fullName evidence="4">DUF222 domain-containing protein</fullName>
    </recommendedName>
</protein>